<accession>A0A814KNT8</accession>
<name>A0A814KNT8_9BILA</name>
<evidence type="ECO:0000313" key="3">
    <source>
        <dbReference type="EMBL" id="CAF3586080.1"/>
    </source>
</evidence>
<keyword evidence="5" id="KW-1185">Reference proteome</keyword>
<protein>
    <submittedName>
        <fullName evidence="2">Uncharacterized protein</fullName>
    </submittedName>
</protein>
<evidence type="ECO:0000313" key="2">
    <source>
        <dbReference type="EMBL" id="CAF1054923.1"/>
    </source>
</evidence>
<dbReference type="EMBL" id="CAJOBA010001270">
    <property type="protein sequence ID" value="CAF3586080.1"/>
    <property type="molecule type" value="Genomic_DNA"/>
</dbReference>
<organism evidence="2 5">
    <name type="scientific">Didymodactylos carnosus</name>
    <dbReference type="NCBI Taxonomy" id="1234261"/>
    <lineage>
        <taxon>Eukaryota</taxon>
        <taxon>Metazoa</taxon>
        <taxon>Spiralia</taxon>
        <taxon>Gnathifera</taxon>
        <taxon>Rotifera</taxon>
        <taxon>Eurotatoria</taxon>
        <taxon>Bdelloidea</taxon>
        <taxon>Philodinida</taxon>
        <taxon>Philodinidae</taxon>
        <taxon>Didymodactylos</taxon>
    </lineage>
</organism>
<dbReference type="EMBL" id="CAJNOK010001270">
    <property type="protein sequence ID" value="CAF0802647.1"/>
    <property type="molecule type" value="Genomic_DNA"/>
</dbReference>
<reference evidence="2" key="1">
    <citation type="submission" date="2021-02" db="EMBL/GenBank/DDBJ databases">
        <authorList>
            <person name="Nowell W R."/>
        </authorList>
    </citation>
    <scope>NUCLEOTIDE SEQUENCE</scope>
</reference>
<dbReference type="AlphaFoldDB" id="A0A814KNT8"/>
<dbReference type="Proteomes" id="UP000677228">
    <property type="component" value="Unassembled WGS sequence"/>
</dbReference>
<dbReference type="EMBL" id="CAJNOQ010004337">
    <property type="protein sequence ID" value="CAF1054923.1"/>
    <property type="molecule type" value="Genomic_DNA"/>
</dbReference>
<dbReference type="Proteomes" id="UP000681722">
    <property type="component" value="Unassembled WGS sequence"/>
</dbReference>
<evidence type="ECO:0000313" key="4">
    <source>
        <dbReference type="EMBL" id="CAF3824098.1"/>
    </source>
</evidence>
<dbReference type="Proteomes" id="UP000682733">
    <property type="component" value="Unassembled WGS sequence"/>
</dbReference>
<evidence type="ECO:0000313" key="1">
    <source>
        <dbReference type="EMBL" id="CAF0802647.1"/>
    </source>
</evidence>
<dbReference type="Proteomes" id="UP000663829">
    <property type="component" value="Unassembled WGS sequence"/>
</dbReference>
<gene>
    <name evidence="2" type="ORF">GPM918_LOCUS16481</name>
    <name evidence="1" type="ORF">OVA965_LOCUS4727</name>
    <name evidence="4" type="ORF">SRO942_LOCUS16481</name>
    <name evidence="3" type="ORF">TMI583_LOCUS4725</name>
</gene>
<sequence>MAYSLIHQSDGMCVIPSDECEYEFDVTRNAVSLAVKNPTVKQRITSDLTLEICEEYSKQAKKSAENLSLTPNLELLAMIKVACIHDVQLSEDKRS</sequence>
<evidence type="ECO:0000313" key="5">
    <source>
        <dbReference type="Proteomes" id="UP000663829"/>
    </source>
</evidence>
<dbReference type="EMBL" id="CAJOBC010004337">
    <property type="protein sequence ID" value="CAF3824098.1"/>
    <property type="molecule type" value="Genomic_DNA"/>
</dbReference>
<comment type="caution">
    <text evidence="2">The sequence shown here is derived from an EMBL/GenBank/DDBJ whole genome shotgun (WGS) entry which is preliminary data.</text>
</comment>
<proteinExistence type="predicted"/>